<dbReference type="InterPro" id="IPR001460">
    <property type="entry name" value="PCN-bd_Tpept"/>
</dbReference>
<dbReference type="SUPFAM" id="SSF56519">
    <property type="entry name" value="Penicillin binding protein dimerisation domain"/>
    <property type="match status" value="1"/>
</dbReference>
<dbReference type="RefSeq" id="WP_132082199.1">
    <property type="nucleotide sequence ID" value="NZ_SLUI01000010.1"/>
</dbReference>
<dbReference type="OrthoDB" id="9770103at2"/>
<evidence type="ECO:0000313" key="7">
    <source>
        <dbReference type="Proteomes" id="UP000295063"/>
    </source>
</evidence>
<comment type="subcellular location">
    <subcellularLocation>
        <location evidence="1">Membrane</location>
    </subcellularLocation>
</comment>
<dbReference type="EMBL" id="SLUI01000010">
    <property type="protein sequence ID" value="TCL35855.1"/>
    <property type="molecule type" value="Genomic_DNA"/>
</dbReference>
<protein>
    <submittedName>
        <fullName evidence="6">Peptidoglycan glycosyltransferase/penicillin-binding protein 2</fullName>
    </submittedName>
</protein>
<evidence type="ECO:0000256" key="3">
    <source>
        <dbReference type="ARBA" id="ARBA00023136"/>
    </source>
</evidence>
<keyword evidence="6" id="KW-0808">Transferase</keyword>
<dbReference type="Proteomes" id="UP000295063">
    <property type="component" value="Unassembled WGS sequence"/>
</dbReference>
<dbReference type="Gene3D" id="3.40.710.10">
    <property type="entry name" value="DD-peptidase/beta-lactamase superfamily"/>
    <property type="match status" value="1"/>
</dbReference>
<evidence type="ECO:0000256" key="2">
    <source>
        <dbReference type="ARBA" id="ARBA00007171"/>
    </source>
</evidence>
<accession>A0A4R1PWD8</accession>
<dbReference type="PANTHER" id="PTHR30627">
    <property type="entry name" value="PEPTIDOGLYCAN D,D-TRANSPEPTIDASE"/>
    <property type="match status" value="1"/>
</dbReference>
<reference evidence="6 7" key="1">
    <citation type="submission" date="2019-03" db="EMBL/GenBank/DDBJ databases">
        <title>Genomic Encyclopedia of Type Strains, Phase IV (KMG-IV): sequencing the most valuable type-strain genomes for metagenomic binning, comparative biology and taxonomic classification.</title>
        <authorList>
            <person name="Goeker M."/>
        </authorList>
    </citation>
    <scope>NUCLEOTIDE SEQUENCE [LARGE SCALE GENOMIC DNA]</scope>
    <source>
        <strain evidence="6 7">DSM 15969</strain>
    </source>
</reference>
<dbReference type="AlphaFoldDB" id="A0A4R1PWD8"/>
<sequence>MVFHLSRISKMCVFFGFFTVLLLGRLFFLQLIEGPKLTLESLSSRVQEVPVDIARGEILDRNQVPLTNTAQHFSIVIFPDQLKSSAQIAQQLAAISGKDEMKIMSLLQSNQRPFKLKTDLDAVTAQKINHLKLPGVLAVAEKVRYGFTSLGAHIVGYTNMADNKGVSGLEAMYDDVLRGSQPEYVAAMVDATQQLIPGLGYKKLRIGEGTGPSHVVLTIDTRIQKIVEAIMDKQIEKGAVVVMRPSTGEILAMASRPNFDANNLDSYLTSSTAPFMNRALAAYQPGSVFKLVLAAAALENKVVKPQDVFFDPGYVDVNNIRIKGWDFEKGPRGKISFTDAIAYSSNPVIINVGLKLGAEELITYAKRLGFGTRTKLHFDGEADGNLPAAEALYPGDLANLSIGQGFLEATPLQVASLIGTIVNDGIKVGPSLVSRFVTPEGTVIKNFPLSRGARVLDKQTAVQLRAMMTAVTQYGTGQEAYVEKGGSAGKTGSAETGHYDKSGKSLSHAWFAGYAPLDNPAYVIVVFVEDGMSGGDVAAPIFREIAEAVLAIN</sequence>
<evidence type="ECO:0000256" key="1">
    <source>
        <dbReference type="ARBA" id="ARBA00004370"/>
    </source>
</evidence>
<comment type="caution">
    <text evidence="6">The sequence shown here is derived from an EMBL/GenBank/DDBJ whole genome shotgun (WGS) entry which is preliminary data.</text>
</comment>
<proteinExistence type="inferred from homology"/>
<name>A0A4R1PWD8_9FIRM</name>
<dbReference type="InterPro" id="IPR012338">
    <property type="entry name" value="Beta-lactam/transpept-like"/>
</dbReference>
<dbReference type="InterPro" id="IPR036138">
    <property type="entry name" value="PBP_dimer_sf"/>
</dbReference>
<dbReference type="GO" id="GO:0005886">
    <property type="term" value="C:plasma membrane"/>
    <property type="evidence" value="ECO:0007669"/>
    <property type="project" value="TreeGrafter"/>
</dbReference>
<comment type="similarity">
    <text evidence="2">Belongs to the transpeptidase family.</text>
</comment>
<dbReference type="Pfam" id="PF00905">
    <property type="entry name" value="Transpeptidase"/>
    <property type="match status" value="1"/>
</dbReference>
<dbReference type="Pfam" id="PF03717">
    <property type="entry name" value="PBP_dimer"/>
    <property type="match status" value="1"/>
</dbReference>
<feature type="domain" description="Penicillin-binding protein dimerisation" evidence="5">
    <location>
        <begin position="54"/>
        <end position="181"/>
    </location>
</feature>
<dbReference type="GO" id="GO:0016740">
    <property type="term" value="F:transferase activity"/>
    <property type="evidence" value="ECO:0007669"/>
    <property type="project" value="UniProtKB-KW"/>
</dbReference>
<evidence type="ECO:0000259" key="4">
    <source>
        <dbReference type="Pfam" id="PF00905"/>
    </source>
</evidence>
<dbReference type="InterPro" id="IPR005311">
    <property type="entry name" value="PBP_dimer"/>
</dbReference>
<dbReference type="GO" id="GO:0071555">
    <property type="term" value="P:cell wall organization"/>
    <property type="evidence" value="ECO:0007669"/>
    <property type="project" value="TreeGrafter"/>
</dbReference>
<dbReference type="InterPro" id="IPR050515">
    <property type="entry name" value="Beta-lactam/transpept"/>
</dbReference>
<dbReference type="SUPFAM" id="SSF56601">
    <property type="entry name" value="beta-lactamase/transpeptidase-like"/>
    <property type="match status" value="1"/>
</dbReference>
<keyword evidence="3" id="KW-0472">Membrane</keyword>
<keyword evidence="7" id="KW-1185">Reference proteome</keyword>
<organism evidence="6 7">
    <name type="scientific">Anaerospora hongkongensis</name>
    <dbReference type="NCBI Taxonomy" id="244830"/>
    <lineage>
        <taxon>Bacteria</taxon>
        <taxon>Bacillati</taxon>
        <taxon>Bacillota</taxon>
        <taxon>Negativicutes</taxon>
        <taxon>Selenomonadales</taxon>
        <taxon>Sporomusaceae</taxon>
        <taxon>Anaerospora</taxon>
    </lineage>
</organism>
<gene>
    <name evidence="6" type="ORF">EV210_11099</name>
</gene>
<dbReference type="GO" id="GO:0008658">
    <property type="term" value="F:penicillin binding"/>
    <property type="evidence" value="ECO:0007669"/>
    <property type="project" value="InterPro"/>
</dbReference>
<evidence type="ECO:0000313" key="6">
    <source>
        <dbReference type="EMBL" id="TCL35855.1"/>
    </source>
</evidence>
<dbReference type="Gene3D" id="3.90.1310.10">
    <property type="entry name" value="Penicillin-binding protein 2a (Domain 2)"/>
    <property type="match status" value="1"/>
</dbReference>
<feature type="domain" description="Penicillin-binding protein transpeptidase" evidence="4">
    <location>
        <begin position="238"/>
        <end position="546"/>
    </location>
</feature>
<evidence type="ECO:0000259" key="5">
    <source>
        <dbReference type="Pfam" id="PF03717"/>
    </source>
</evidence>